<dbReference type="Pfam" id="PF00383">
    <property type="entry name" value="dCMP_cyt_deam_1"/>
    <property type="match status" value="1"/>
</dbReference>
<dbReference type="RefSeq" id="WP_090725680.1">
    <property type="nucleotide sequence ID" value="NZ_FOOU01000003.1"/>
</dbReference>
<reference evidence="3" key="1">
    <citation type="submission" date="2016-10" db="EMBL/GenBank/DDBJ databases">
        <authorList>
            <person name="Varghese N."/>
            <person name="Submissions S."/>
        </authorList>
    </citation>
    <scope>NUCLEOTIDE SEQUENCE [LARGE SCALE GENOMIC DNA]</scope>
    <source>
        <strain evidence="3">CGMCC 1.10971</strain>
    </source>
</reference>
<gene>
    <name evidence="2" type="ORF">SAMN05216175_103164</name>
</gene>
<dbReference type="STRING" id="1045558.SAMN05216175_103164"/>
<dbReference type="OrthoDB" id="9802676at2"/>
<keyword evidence="3" id="KW-1185">Reference proteome</keyword>
<evidence type="ECO:0000259" key="1">
    <source>
        <dbReference type="PROSITE" id="PS51747"/>
    </source>
</evidence>
<dbReference type="PANTHER" id="PTHR11079:SF162">
    <property type="entry name" value="RIBOFLAVIN BIOSYNTHESIS PROTEIN PYRD, CHLOROPLASTIC"/>
    <property type="match status" value="1"/>
</dbReference>
<organism evidence="2 3">
    <name type="scientific">Neptunomonas qingdaonensis</name>
    <dbReference type="NCBI Taxonomy" id="1045558"/>
    <lineage>
        <taxon>Bacteria</taxon>
        <taxon>Pseudomonadati</taxon>
        <taxon>Pseudomonadota</taxon>
        <taxon>Gammaproteobacteria</taxon>
        <taxon>Oceanospirillales</taxon>
        <taxon>Oceanospirillaceae</taxon>
        <taxon>Neptunomonas</taxon>
    </lineage>
</organism>
<evidence type="ECO:0000313" key="3">
    <source>
        <dbReference type="Proteomes" id="UP000198623"/>
    </source>
</evidence>
<dbReference type="GO" id="GO:0008835">
    <property type="term" value="F:diaminohydroxyphosphoribosylaminopyrimidine deaminase activity"/>
    <property type="evidence" value="ECO:0007669"/>
    <property type="project" value="TreeGrafter"/>
</dbReference>
<proteinExistence type="predicted"/>
<dbReference type="InterPro" id="IPR002125">
    <property type="entry name" value="CMP_dCMP_dom"/>
</dbReference>
<dbReference type="Gene3D" id="3.40.140.10">
    <property type="entry name" value="Cytidine Deaminase, domain 2"/>
    <property type="match status" value="1"/>
</dbReference>
<feature type="domain" description="CMP/dCMP-type deaminase" evidence="1">
    <location>
        <begin position="19"/>
        <end position="131"/>
    </location>
</feature>
<dbReference type="AlphaFoldDB" id="A0A1I2NZ65"/>
<dbReference type="SUPFAM" id="SSF53927">
    <property type="entry name" value="Cytidine deaminase-like"/>
    <property type="match status" value="1"/>
</dbReference>
<name>A0A1I2NZ65_9GAMM</name>
<dbReference type="PROSITE" id="PS51747">
    <property type="entry name" value="CYT_DCMP_DEAMINASES_2"/>
    <property type="match status" value="1"/>
</dbReference>
<evidence type="ECO:0000313" key="2">
    <source>
        <dbReference type="EMBL" id="SFG08400.1"/>
    </source>
</evidence>
<dbReference type="Proteomes" id="UP000198623">
    <property type="component" value="Unassembled WGS sequence"/>
</dbReference>
<accession>A0A1I2NZ65</accession>
<sequence length="189" mass="21068">MKLSALVQRVNDYALNPEYRDDAVGLRCCQLALKALQCGNYGVAAVLLDASGNVLVEAHNQVFSEQFCSAGHAEMRIIDTYEADFRNQYPADQLKLLVSLEPCPMCLSRLLLSGVGLIKYMVDDPAGGMVSRISDMPPAWRNLASMQTFYHAHISNELRQLAFDLSQHELDHLRAKLMSQRGLRTTTGH</sequence>
<dbReference type="EMBL" id="FOOU01000003">
    <property type="protein sequence ID" value="SFG08400.1"/>
    <property type="molecule type" value="Genomic_DNA"/>
</dbReference>
<dbReference type="PANTHER" id="PTHR11079">
    <property type="entry name" value="CYTOSINE DEAMINASE FAMILY MEMBER"/>
    <property type="match status" value="1"/>
</dbReference>
<dbReference type="InterPro" id="IPR016193">
    <property type="entry name" value="Cytidine_deaminase-like"/>
</dbReference>
<protein>
    <submittedName>
        <fullName evidence="2">Cytidine and deoxycytidylate deaminase zinc-binding region</fullName>
    </submittedName>
</protein>
<dbReference type="CDD" id="cd01285">
    <property type="entry name" value="nucleoside_deaminase"/>
    <property type="match status" value="1"/>
</dbReference>